<feature type="region of interest" description="Disordered" evidence="1">
    <location>
        <begin position="1"/>
        <end position="48"/>
    </location>
</feature>
<evidence type="ECO:0000256" key="1">
    <source>
        <dbReference type="SAM" id="MobiDB-lite"/>
    </source>
</evidence>
<dbReference type="EMBL" id="CAJA01000069">
    <property type="protein sequence ID" value="CCH72374.1"/>
    <property type="molecule type" value="Genomic_DNA"/>
</dbReference>
<organism evidence="2 3">
    <name type="scientific">Nostocoides australiense Ben110</name>
    <dbReference type="NCBI Taxonomy" id="1193182"/>
    <lineage>
        <taxon>Bacteria</taxon>
        <taxon>Bacillati</taxon>
        <taxon>Actinomycetota</taxon>
        <taxon>Actinomycetes</taxon>
        <taxon>Micrococcales</taxon>
        <taxon>Intrasporangiaceae</taxon>
        <taxon>Nostocoides</taxon>
    </lineage>
</organism>
<evidence type="ECO:0000313" key="3">
    <source>
        <dbReference type="Proteomes" id="UP000035763"/>
    </source>
</evidence>
<accession>W6K226</accession>
<sequence>MPTARASSSSLLLVHSRPTWDEKLDQDRRGSAPLRGVSRHRNSTVTHATGGMAVIPEAPGFELGGSPISDAHPVVTAHDR</sequence>
<dbReference type="Proteomes" id="UP000035763">
    <property type="component" value="Unassembled WGS sequence"/>
</dbReference>
<dbReference type="STRING" id="1193182.BN11_1600009"/>
<protein>
    <submittedName>
        <fullName evidence="2">Uncharacterized protein</fullName>
    </submittedName>
</protein>
<reference evidence="2 3" key="1">
    <citation type="journal article" date="2013" name="ISME J.">
        <title>A metabolic model for members of the genus Tetrasphaera involved in enhanced biological phosphorus removal.</title>
        <authorList>
            <person name="Kristiansen R."/>
            <person name="Nguyen H.T.T."/>
            <person name="Saunders A.M."/>
            <person name="Nielsen J.L."/>
            <person name="Wimmer R."/>
            <person name="Le V.Q."/>
            <person name="McIlroy S.J."/>
            <person name="Petrovski S."/>
            <person name="Seviour R.J."/>
            <person name="Calteau A."/>
            <person name="Nielsen K.L."/>
            <person name="Nielsen P.H."/>
        </authorList>
    </citation>
    <scope>NUCLEOTIDE SEQUENCE [LARGE SCALE GENOMIC DNA]</scope>
    <source>
        <strain evidence="2 3">Ben110</strain>
    </source>
</reference>
<dbReference type="AlphaFoldDB" id="W6K226"/>
<feature type="compositionally biased region" description="Polar residues" evidence="1">
    <location>
        <begin position="1"/>
        <end position="11"/>
    </location>
</feature>
<evidence type="ECO:0000313" key="2">
    <source>
        <dbReference type="EMBL" id="CCH72374.1"/>
    </source>
</evidence>
<feature type="compositionally biased region" description="Basic and acidic residues" evidence="1">
    <location>
        <begin position="18"/>
        <end position="30"/>
    </location>
</feature>
<comment type="caution">
    <text evidence="2">The sequence shown here is derived from an EMBL/GenBank/DDBJ whole genome shotgun (WGS) entry which is preliminary data.</text>
</comment>
<proteinExistence type="predicted"/>
<name>W6K226_9MICO</name>
<keyword evidence="3" id="KW-1185">Reference proteome</keyword>
<gene>
    <name evidence="2" type="ORF">BN11_1600009</name>
</gene>